<proteinExistence type="predicted"/>
<feature type="compositionally biased region" description="Low complexity" evidence="1">
    <location>
        <begin position="385"/>
        <end position="409"/>
    </location>
</feature>
<reference evidence="2 3" key="1">
    <citation type="submission" date="2020-08" db="EMBL/GenBank/DDBJ databases">
        <authorList>
            <person name="Hejnol A."/>
        </authorList>
    </citation>
    <scope>NUCLEOTIDE SEQUENCE [LARGE SCALE GENOMIC DNA]</scope>
</reference>
<dbReference type="EMBL" id="CAJFCJ010000001">
    <property type="protein sequence ID" value="CAD5110969.1"/>
    <property type="molecule type" value="Genomic_DNA"/>
</dbReference>
<feature type="compositionally biased region" description="Basic and acidic residues" evidence="1">
    <location>
        <begin position="757"/>
        <end position="769"/>
    </location>
</feature>
<feature type="region of interest" description="Disordered" evidence="1">
    <location>
        <begin position="568"/>
        <end position="602"/>
    </location>
</feature>
<feature type="compositionally biased region" description="Polar residues" evidence="1">
    <location>
        <begin position="368"/>
        <end position="384"/>
    </location>
</feature>
<evidence type="ECO:0000313" key="2">
    <source>
        <dbReference type="EMBL" id="CAD5110969.1"/>
    </source>
</evidence>
<feature type="compositionally biased region" description="Polar residues" evidence="1">
    <location>
        <begin position="488"/>
        <end position="514"/>
    </location>
</feature>
<comment type="caution">
    <text evidence="2">The sequence shown here is derived from an EMBL/GenBank/DDBJ whole genome shotgun (WGS) entry which is preliminary data.</text>
</comment>
<accession>A0A7I8V6S6</accession>
<sequence>MKAKHKEYHLKTLDKDFSDWVQVMSILLKTDKSPNMEKFETWFHSNWSVEYIKVVQNSIIVDHFNSIVDEFKKDTSQSQIRYEPLFTIYQREVLAESLCQWGISTRDKCNILNFDETLGDEEQGIQLFNNLATILRMVPGPEYYIIISKVASRNRDCLVDESDISKPLSTDYDHRVFEKKQKFNIKDSLVFVYDFEQKSTRQTNSWPRQILPTHLVKVSRKGYIPISVPYEEPPNSDKIEQAHLNSIPPNLSENKYFNFHDYKESQKRFQEQDVKANQNSMTFKEIAKCLQDIPEGDEIKSLKENVEQQSPQSNSDLDLDSDSNLDSDSDCIFIEHEAPRSATSFYSYNDWRSGGEDLNNENCQSTEFYNKNFDSSNKSEGNSHNNRGNENITNNENKGNQNTNNVNCNNAENSSNQCIHDIKNQNMANVKVQRNEADDFYIENSNTEELNNHIIENLNVTNTNGRHNERTDTPNFSYKEKGNDSNNKHINTSKTPNLNIQDQEQELNETVSRSTTDKNFNHIKQGDKDKSINSTKLIANKETSIWASSNFLNSFDIEKLSKSNLIKRNQNSSPDCIQLSDSDSDTNEPEKEKTQSHSSSKKTDCFGKRLWTETAKLFKDTKQPKQGIVNNRPLEDYDSLVKQHDKSRVLIQPVIVQNTSRIEIYLKAFLIGEGKSICDIPGPEILEPKKIEFDENTCLEALDWFDGQKPSSTSLKALCLHPDDIEKLYKQGQQTHKSGLGKDWNNAVIDLTDCHSDDDSKVPHLPQEKPKKKSNLKRKFRESEESGNSDSSKNNEKPRKRVKFLLAEKPIAEKASYNSCINEMKSKQKGNEFYSLELTRYLDSIVEKIAQYEETMKNFPNRVGKRTYEIVMSILKLDKRAIELQIFNYENCVKSEVDFYCRLSEKVLLAGERLRCYTFDKKYLLFGHSPIPKDMRLYLENICSLMEMAHSNSDVAKFKELTHKRNSILSRYCDETLEIDKIIQKVDEELDYFK</sequence>
<dbReference type="AlphaFoldDB" id="A0A7I8V6S6"/>
<feature type="region of interest" description="Disordered" evidence="1">
    <location>
        <begin position="368"/>
        <end position="409"/>
    </location>
</feature>
<name>A0A7I8V6S6_9ANNE</name>
<organism evidence="2 3">
    <name type="scientific">Dimorphilus gyrociliatus</name>
    <dbReference type="NCBI Taxonomy" id="2664684"/>
    <lineage>
        <taxon>Eukaryota</taxon>
        <taxon>Metazoa</taxon>
        <taxon>Spiralia</taxon>
        <taxon>Lophotrochozoa</taxon>
        <taxon>Annelida</taxon>
        <taxon>Polychaeta</taxon>
        <taxon>Polychaeta incertae sedis</taxon>
        <taxon>Dinophilidae</taxon>
        <taxon>Dimorphilus</taxon>
    </lineage>
</organism>
<feature type="compositionally biased region" description="Basic and acidic residues" evidence="1">
    <location>
        <begin position="515"/>
        <end position="527"/>
    </location>
</feature>
<keyword evidence="3" id="KW-1185">Reference proteome</keyword>
<feature type="compositionally biased region" description="Basic and acidic residues" evidence="1">
    <location>
        <begin position="588"/>
        <end position="602"/>
    </location>
</feature>
<feature type="region of interest" description="Disordered" evidence="1">
    <location>
        <begin position="463"/>
        <end position="527"/>
    </location>
</feature>
<evidence type="ECO:0000313" key="3">
    <source>
        <dbReference type="Proteomes" id="UP000549394"/>
    </source>
</evidence>
<feature type="compositionally biased region" description="Basic residues" evidence="1">
    <location>
        <begin position="770"/>
        <end position="780"/>
    </location>
</feature>
<feature type="compositionally biased region" description="Basic and acidic residues" evidence="1">
    <location>
        <begin position="466"/>
        <end position="487"/>
    </location>
</feature>
<feature type="region of interest" description="Disordered" evidence="1">
    <location>
        <begin position="757"/>
        <end position="799"/>
    </location>
</feature>
<evidence type="ECO:0000256" key="1">
    <source>
        <dbReference type="SAM" id="MobiDB-lite"/>
    </source>
</evidence>
<feature type="compositionally biased region" description="Polar residues" evidence="1">
    <location>
        <begin position="568"/>
        <end position="581"/>
    </location>
</feature>
<dbReference type="Proteomes" id="UP000549394">
    <property type="component" value="Unassembled WGS sequence"/>
</dbReference>
<gene>
    <name evidence="2" type="ORF">DGYR_LOCUS322</name>
</gene>
<protein>
    <submittedName>
        <fullName evidence="2">DgyrCDS322</fullName>
    </submittedName>
</protein>